<gene>
    <name evidence="2" type="ORF">B0H67DRAFT_554297</name>
</gene>
<dbReference type="PANTHER" id="PTHR39697">
    <property type="entry name" value="RICIN B LECTIN DOMAIN-CONTAINING PROTEIN-RELATED"/>
    <property type="match status" value="1"/>
</dbReference>
<organism evidence="2 3">
    <name type="scientific">Lasiosphaeris hirsuta</name>
    <dbReference type="NCBI Taxonomy" id="260670"/>
    <lineage>
        <taxon>Eukaryota</taxon>
        <taxon>Fungi</taxon>
        <taxon>Dikarya</taxon>
        <taxon>Ascomycota</taxon>
        <taxon>Pezizomycotina</taxon>
        <taxon>Sordariomycetes</taxon>
        <taxon>Sordariomycetidae</taxon>
        <taxon>Sordariales</taxon>
        <taxon>Lasiosphaeriaceae</taxon>
        <taxon>Lasiosphaeris</taxon>
    </lineage>
</organism>
<keyword evidence="3" id="KW-1185">Reference proteome</keyword>
<dbReference type="AlphaFoldDB" id="A0AA40AHC4"/>
<accession>A0AA40AHC4</accession>
<sequence length="218" mass="23247">MHPPSEQSPFQTPNQPPNDSPNPWGWDRASAPSTTPSSPSHFTDAESSPHPSSSPSPAPDPEEEEPLFWGYPSSVLTRDAAPWPGSAFLILHVASGRALALVHGRPWLVAAAEATSASATLPGDTSWHWGCVEGSGGWLGFRNLASGGYIGHNIKMEMVATAGSHAGWEGFCARRHPDGGYLLLHPHWWSLLQIGVGEDGCSIVATERGGALWEFVKV</sequence>
<name>A0AA40AHC4_9PEZI</name>
<reference evidence="2" key="1">
    <citation type="submission" date="2023-06" db="EMBL/GenBank/DDBJ databases">
        <title>Genome-scale phylogeny and comparative genomics of the fungal order Sordariales.</title>
        <authorList>
            <consortium name="Lawrence Berkeley National Laboratory"/>
            <person name="Hensen N."/>
            <person name="Bonometti L."/>
            <person name="Westerberg I."/>
            <person name="Brannstrom I.O."/>
            <person name="Guillou S."/>
            <person name="Cros-Aarteil S."/>
            <person name="Calhoun S."/>
            <person name="Haridas S."/>
            <person name="Kuo A."/>
            <person name="Mondo S."/>
            <person name="Pangilinan J."/>
            <person name="Riley R."/>
            <person name="Labutti K."/>
            <person name="Andreopoulos B."/>
            <person name="Lipzen A."/>
            <person name="Chen C."/>
            <person name="Yanf M."/>
            <person name="Daum C."/>
            <person name="Ng V."/>
            <person name="Clum A."/>
            <person name="Steindorff A."/>
            <person name="Ohm R."/>
            <person name="Martin F."/>
            <person name="Silar P."/>
            <person name="Natvig D."/>
            <person name="Lalanne C."/>
            <person name="Gautier V."/>
            <person name="Ament-Velasquez S.L."/>
            <person name="Kruys A."/>
            <person name="Hutchinson M.I."/>
            <person name="Powell A.J."/>
            <person name="Barry K."/>
            <person name="Miller A.N."/>
            <person name="Grigoriev I.V."/>
            <person name="Debuchy R."/>
            <person name="Gladieux P."/>
            <person name="Thoren M.H."/>
            <person name="Johannesson H."/>
        </authorList>
    </citation>
    <scope>NUCLEOTIDE SEQUENCE</scope>
    <source>
        <strain evidence="2">SMH4607-1</strain>
    </source>
</reference>
<evidence type="ECO:0000313" key="2">
    <source>
        <dbReference type="EMBL" id="KAK0715860.1"/>
    </source>
</evidence>
<feature type="compositionally biased region" description="Low complexity" evidence="1">
    <location>
        <begin position="29"/>
        <end position="51"/>
    </location>
</feature>
<evidence type="ECO:0000256" key="1">
    <source>
        <dbReference type="SAM" id="MobiDB-lite"/>
    </source>
</evidence>
<dbReference type="EMBL" id="JAUKUA010000004">
    <property type="protein sequence ID" value="KAK0715860.1"/>
    <property type="molecule type" value="Genomic_DNA"/>
</dbReference>
<comment type="caution">
    <text evidence="2">The sequence shown here is derived from an EMBL/GenBank/DDBJ whole genome shotgun (WGS) entry which is preliminary data.</text>
</comment>
<proteinExistence type="predicted"/>
<dbReference type="Proteomes" id="UP001172102">
    <property type="component" value="Unassembled WGS sequence"/>
</dbReference>
<dbReference type="PANTHER" id="PTHR39697:SF1">
    <property type="entry name" value="RICIN B LECTIN DOMAIN-CONTAINING PROTEIN"/>
    <property type="match status" value="1"/>
</dbReference>
<feature type="region of interest" description="Disordered" evidence="1">
    <location>
        <begin position="1"/>
        <end position="68"/>
    </location>
</feature>
<protein>
    <submittedName>
        <fullName evidence="2">Uncharacterized protein</fullName>
    </submittedName>
</protein>
<feature type="compositionally biased region" description="Polar residues" evidence="1">
    <location>
        <begin position="1"/>
        <end position="13"/>
    </location>
</feature>
<evidence type="ECO:0000313" key="3">
    <source>
        <dbReference type="Proteomes" id="UP001172102"/>
    </source>
</evidence>